<accession>A0AAW2TQJ4</accession>
<reference evidence="1" key="2">
    <citation type="journal article" date="2024" name="Plant">
        <title>Genomic evolution and insights into agronomic trait innovations of Sesamum species.</title>
        <authorList>
            <person name="Miao H."/>
            <person name="Wang L."/>
            <person name="Qu L."/>
            <person name="Liu H."/>
            <person name="Sun Y."/>
            <person name="Le M."/>
            <person name="Wang Q."/>
            <person name="Wei S."/>
            <person name="Zheng Y."/>
            <person name="Lin W."/>
            <person name="Duan Y."/>
            <person name="Cao H."/>
            <person name="Xiong S."/>
            <person name="Wang X."/>
            <person name="Wei L."/>
            <person name="Li C."/>
            <person name="Ma Q."/>
            <person name="Ju M."/>
            <person name="Zhao R."/>
            <person name="Li G."/>
            <person name="Mu C."/>
            <person name="Tian Q."/>
            <person name="Mei H."/>
            <person name="Zhang T."/>
            <person name="Gao T."/>
            <person name="Zhang H."/>
        </authorList>
    </citation>
    <scope>NUCLEOTIDE SEQUENCE</scope>
    <source>
        <strain evidence="1">KEN1</strain>
    </source>
</reference>
<proteinExistence type="predicted"/>
<dbReference type="EMBL" id="JACGWN010000014">
    <property type="protein sequence ID" value="KAL0406503.1"/>
    <property type="molecule type" value="Genomic_DNA"/>
</dbReference>
<sequence length="93" mass="10558">MEAAEASSIILRFRYLRENLEELDKRIGWLSVNAQVAGQIQRTNFDTVQVAIRSTIVASTALWNDLQESIRKASPSVVTRELREQGFKPALRV</sequence>
<organism evidence="1">
    <name type="scientific">Sesamum latifolium</name>
    <dbReference type="NCBI Taxonomy" id="2727402"/>
    <lineage>
        <taxon>Eukaryota</taxon>
        <taxon>Viridiplantae</taxon>
        <taxon>Streptophyta</taxon>
        <taxon>Embryophyta</taxon>
        <taxon>Tracheophyta</taxon>
        <taxon>Spermatophyta</taxon>
        <taxon>Magnoliopsida</taxon>
        <taxon>eudicotyledons</taxon>
        <taxon>Gunneridae</taxon>
        <taxon>Pentapetalae</taxon>
        <taxon>asterids</taxon>
        <taxon>lamiids</taxon>
        <taxon>Lamiales</taxon>
        <taxon>Pedaliaceae</taxon>
        <taxon>Sesamum</taxon>
    </lineage>
</organism>
<gene>
    <name evidence="1" type="ORF">Slati_3964200</name>
</gene>
<comment type="caution">
    <text evidence="1">The sequence shown here is derived from an EMBL/GenBank/DDBJ whole genome shotgun (WGS) entry which is preliminary data.</text>
</comment>
<dbReference type="AlphaFoldDB" id="A0AAW2TQJ4"/>
<reference evidence="1" key="1">
    <citation type="submission" date="2020-06" db="EMBL/GenBank/DDBJ databases">
        <authorList>
            <person name="Li T."/>
            <person name="Hu X."/>
            <person name="Zhang T."/>
            <person name="Song X."/>
            <person name="Zhang H."/>
            <person name="Dai N."/>
            <person name="Sheng W."/>
            <person name="Hou X."/>
            <person name="Wei L."/>
        </authorList>
    </citation>
    <scope>NUCLEOTIDE SEQUENCE</scope>
    <source>
        <strain evidence="1">KEN1</strain>
        <tissue evidence="1">Leaf</tissue>
    </source>
</reference>
<evidence type="ECO:0000313" key="1">
    <source>
        <dbReference type="EMBL" id="KAL0406503.1"/>
    </source>
</evidence>
<protein>
    <submittedName>
        <fullName evidence="1">Uncharacterized protein</fullName>
    </submittedName>
</protein>
<name>A0AAW2TQJ4_9LAMI</name>